<keyword evidence="2" id="KW-1185">Reference proteome</keyword>
<sequence>MRYHSRSITGQASRANNDYAGATCEGDGGFFVVADGTSRRGSGQLAESFVSGMLAAHSTRMEQGGYPAEPEAVERLLGSILADFHASLPADQTGAICYLIGLVAHDRLTVAYEGDCSCGIATLAGAIEWITPPHCKANWRRDRSHCELARDPARNSVTRCLKINRVPNPDFVCCALKAVERLVFVTDGFWADLTQAQQSILLAAPDSDFRVGDDDVTWIDVSLARKADELSESSAIPCRSEPAREGVVSVAESVN</sequence>
<accession>A0ABY5CG06</accession>
<protein>
    <submittedName>
        <fullName evidence="1">Serine/threonine protein phosphatase</fullName>
    </submittedName>
</protein>
<gene>
    <name evidence="1" type="ORF">NF677_05890</name>
</gene>
<organism evidence="1 2">
    <name type="scientific">Pseudomonas siliginis</name>
    <dbReference type="NCBI Taxonomy" id="2842346"/>
    <lineage>
        <taxon>Bacteria</taxon>
        <taxon>Pseudomonadati</taxon>
        <taxon>Pseudomonadota</taxon>
        <taxon>Gammaproteobacteria</taxon>
        <taxon>Pseudomonadales</taxon>
        <taxon>Pseudomonadaceae</taxon>
        <taxon>Pseudomonas</taxon>
    </lineage>
</organism>
<dbReference type="SUPFAM" id="SSF81606">
    <property type="entry name" value="PP2C-like"/>
    <property type="match status" value="1"/>
</dbReference>
<dbReference type="RefSeq" id="WP_252885466.1">
    <property type="nucleotide sequence ID" value="NZ_CP099599.1"/>
</dbReference>
<dbReference type="Proteomes" id="UP001056851">
    <property type="component" value="Chromosome"/>
</dbReference>
<reference evidence="1" key="1">
    <citation type="submission" date="2022-06" db="EMBL/GenBank/DDBJ databases">
        <title>Investigating genetic diversity within the most abundant and prevalent non-pathogenic leaf-associated bacterial species interacting with Arabidopsis thaliana in natural habitats.</title>
        <authorList>
            <person name="Ramirez-Sanchez D."/>
            <person name="Gibelin-Viala C."/>
            <person name="Mayjonade B."/>
            <person name="Duflos R."/>
            <person name="Belmonte E."/>
            <person name="Pailler V."/>
            <person name="Bartoli C."/>
            <person name="Carrere S."/>
            <person name="Vailleau F."/>
            <person name="Roux F."/>
        </authorList>
    </citation>
    <scope>NUCLEOTIDE SEQUENCE</scope>
    <source>
        <strain evidence="1">OTU6ESPEB1</strain>
    </source>
</reference>
<dbReference type="Gene3D" id="3.60.40.10">
    <property type="entry name" value="PPM-type phosphatase domain"/>
    <property type="match status" value="1"/>
</dbReference>
<evidence type="ECO:0000313" key="1">
    <source>
        <dbReference type="EMBL" id="UST86210.1"/>
    </source>
</evidence>
<proteinExistence type="predicted"/>
<dbReference type="InterPro" id="IPR036457">
    <property type="entry name" value="PPM-type-like_dom_sf"/>
</dbReference>
<name>A0ABY5CG06_9PSED</name>
<evidence type="ECO:0000313" key="2">
    <source>
        <dbReference type="Proteomes" id="UP001056851"/>
    </source>
</evidence>
<dbReference type="EMBL" id="CP099599">
    <property type="protein sequence ID" value="UST86210.1"/>
    <property type="molecule type" value="Genomic_DNA"/>
</dbReference>